<gene>
    <name evidence="1" type="ORF">FOB44_16705</name>
</gene>
<evidence type="ECO:0000313" key="1">
    <source>
        <dbReference type="EMBL" id="QIY92199.1"/>
    </source>
</evidence>
<dbReference type="EMBL" id="CP050995">
    <property type="protein sequence ID" value="QIY92199.1"/>
    <property type="molecule type" value="Genomic_DNA"/>
</dbReference>
<proteinExistence type="predicted"/>
<name>A0ABX6KX17_CHRGL</name>
<keyword evidence="2" id="KW-1185">Reference proteome</keyword>
<reference evidence="1 2" key="1">
    <citation type="submission" date="2019-09" db="EMBL/GenBank/DDBJ databases">
        <title>FDA dAtabase for Regulatory Grade micrObial Sequences (FDA-ARGOS): Supporting development and validation of Infectious Disease Dx tests.</title>
        <authorList>
            <person name="Sciortino C."/>
            <person name="Tallon L."/>
            <person name="Sadzewicz L."/>
            <person name="Vavikolanu K."/>
            <person name="Mehta A."/>
            <person name="Aluvathingal J."/>
            <person name="Nadendla S."/>
            <person name="Nandy P."/>
            <person name="Geyer C."/>
            <person name="Yan Y."/>
            <person name="Sichtig H."/>
        </authorList>
    </citation>
    <scope>NUCLEOTIDE SEQUENCE [LARGE SCALE GENOMIC DNA]</scope>
    <source>
        <strain evidence="1 2">FDAARGOS_636</strain>
    </source>
</reference>
<dbReference type="RefSeq" id="WP_168239207.1">
    <property type="nucleotide sequence ID" value="NZ_CP050995.1"/>
</dbReference>
<accession>A0ABX6KX17</accession>
<protein>
    <submittedName>
        <fullName evidence="1">Uncharacterized protein</fullName>
    </submittedName>
</protein>
<sequence length="129" mass="15594">MANVQKTIFGYRIKSFEFLRTYNYRLRKYVISGIIWLESSKRVRIENGDYYLINSEGVVEGILFKTNPGYKRIKRMIARWFQTYRKSGKSFFRERVSTLREACQQAQYNLRIKMIQRGRISFNHYYSAS</sequence>
<evidence type="ECO:0000313" key="2">
    <source>
        <dbReference type="Proteomes" id="UP000501570"/>
    </source>
</evidence>
<dbReference type="Proteomes" id="UP000501570">
    <property type="component" value="Chromosome"/>
</dbReference>
<organism evidence="1 2">
    <name type="scientific">Chryseobacterium gallinarum</name>
    <dbReference type="NCBI Taxonomy" id="1324352"/>
    <lineage>
        <taxon>Bacteria</taxon>
        <taxon>Pseudomonadati</taxon>
        <taxon>Bacteroidota</taxon>
        <taxon>Flavobacteriia</taxon>
        <taxon>Flavobacteriales</taxon>
        <taxon>Weeksellaceae</taxon>
        <taxon>Chryseobacterium group</taxon>
        <taxon>Chryseobacterium</taxon>
    </lineage>
</organism>